<protein>
    <submittedName>
        <fullName evidence="2">Helix-turn-helix domain-containing protein</fullName>
    </submittedName>
</protein>
<keyword evidence="3" id="KW-1185">Reference proteome</keyword>
<gene>
    <name evidence="2" type="ORF">ACFFSY_20970</name>
</gene>
<dbReference type="InterPro" id="IPR041657">
    <property type="entry name" value="HTH_17"/>
</dbReference>
<dbReference type="EMBL" id="JBHMDO010000033">
    <property type="protein sequence ID" value="MFB9328411.1"/>
    <property type="molecule type" value="Genomic_DNA"/>
</dbReference>
<dbReference type="SUPFAM" id="SSF46955">
    <property type="entry name" value="Putative DNA-binding domain"/>
    <property type="match status" value="1"/>
</dbReference>
<proteinExistence type="predicted"/>
<dbReference type="Pfam" id="PF12728">
    <property type="entry name" value="HTH_17"/>
    <property type="match status" value="1"/>
</dbReference>
<dbReference type="CDD" id="cd00093">
    <property type="entry name" value="HTH_XRE"/>
    <property type="match status" value="1"/>
</dbReference>
<evidence type="ECO:0000313" key="3">
    <source>
        <dbReference type="Proteomes" id="UP001589747"/>
    </source>
</evidence>
<sequence>MTIELKLISLQEAADYLQVSRSTINRWRKDRGFPTIKIARDVYVDRNRMDVWIRAHAELVAARGQQEDGDGGIIVIGCQSRNAHMWGSVLIRELGLLDAELREMGGTAGSGTPRYRWVDLNGPRQLEEMVAGRLHIASLGDLPMMNLYRISELFPSFKARLLAFDGKSAAGSGMSCVVQDGSGIRDLSKLSKRTIKTLRHSSSWHRLSRSLDFASATDAVIVDQDSDRNFDDMLQASSDAWAVCEPYATMARTYGLGRLLPFEGCDADYLTGIVVNEKWLSGRETFVFAYLRAHLKAHQCLREQPAMAAGFISRATGFPFDIVLRVIASIRWEAAVYAEDLASLHGMNAYRQPFALPDDWRHLRRDFAGDHFLREAAAQLKLPIQAESRGW</sequence>
<name>A0ABV5KT53_9BACL</name>
<accession>A0ABV5KT53</accession>
<organism evidence="2 3">
    <name type="scientific">Paenibacillus aurantiacus</name>
    <dbReference type="NCBI Taxonomy" id="1936118"/>
    <lineage>
        <taxon>Bacteria</taxon>
        <taxon>Bacillati</taxon>
        <taxon>Bacillota</taxon>
        <taxon>Bacilli</taxon>
        <taxon>Bacillales</taxon>
        <taxon>Paenibacillaceae</taxon>
        <taxon>Paenibacillus</taxon>
    </lineage>
</organism>
<dbReference type="RefSeq" id="WP_377497681.1">
    <property type="nucleotide sequence ID" value="NZ_JBHMDO010000033.1"/>
</dbReference>
<reference evidence="2 3" key="1">
    <citation type="submission" date="2024-09" db="EMBL/GenBank/DDBJ databases">
        <authorList>
            <person name="Sun Q."/>
            <person name="Mori K."/>
        </authorList>
    </citation>
    <scope>NUCLEOTIDE SEQUENCE [LARGE SCALE GENOMIC DNA]</scope>
    <source>
        <strain evidence="2 3">TISTR 2452</strain>
    </source>
</reference>
<dbReference type="PANTHER" id="PTHR30024:SF45">
    <property type="entry name" value="ABC TRANSPORTER SUBSTRATE-BINDING PROTEIN"/>
    <property type="match status" value="1"/>
</dbReference>
<evidence type="ECO:0000259" key="1">
    <source>
        <dbReference type="Pfam" id="PF12728"/>
    </source>
</evidence>
<dbReference type="InterPro" id="IPR001387">
    <property type="entry name" value="Cro/C1-type_HTH"/>
</dbReference>
<feature type="domain" description="Helix-turn-helix" evidence="1">
    <location>
        <begin position="8"/>
        <end position="56"/>
    </location>
</feature>
<comment type="caution">
    <text evidence="2">The sequence shown here is derived from an EMBL/GenBank/DDBJ whole genome shotgun (WGS) entry which is preliminary data.</text>
</comment>
<dbReference type="Gene3D" id="3.40.190.10">
    <property type="entry name" value="Periplasmic binding protein-like II"/>
    <property type="match status" value="2"/>
</dbReference>
<dbReference type="Proteomes" id="UP001589747">
    <property type="component" value="Unassembled WGS sequence"/>
</dbReference>
<dbReference type="InterPro" id="IPR009061">
    <property type="entry name" value="DNA-bd_dom_put_sf"/>
</dbReference>
<evidence type="ECO:0000313" key="2">
    <source>
        <dbReference type="EMBL" id="MFB9328411.1"/>
    </source>
</evidence>
<dbReference type="SUPFAM" id="SSF53850">
    <property type="entry name" value="Periplasmic binding protein-like II"/>
    <property type="match status" value="1"/>
</dbReference>
<dbReference type="PANTHER" id="PTHR30024">
    <property type="entry name" value="ALIPHATIC SULFONATES-BINDING PROTEIN-RELATED"/>
    <property type="match status" value="1"/>
</dbReference>